<dbReference type="Pfam" id="PF00999">
    <property type="entry name" value="Na_H_Exchanger"/>
    <property type="match status" value="1"/>
</dbReference>
<evidence type="ECO:0000256" key="8">
    <source>
        <dbReference type="ARBA" id="ARBA00023136"/>
    </source>
</evidence>
<keyword evidence="6 9" id="KW-1133">Transmembrane helix</keyword>
<feature type="transmembrane region" description="Helical" evidence="9">
    <location>
        <begin position="99"/>
        <end position="122"/>
    </location>
</feature>
<dbReference type="InterPro" id="IPR036291">
    <property type="entry name" value="NAD(P)-bd_dom_sf"/>
</dbReference>
<dbReference type="PANTHER" id="PTHR32507:SF0">
    <property type="entry name" value="NA(+)_H(+) ANTIPORTER 2-RELATED"/>
    <property type="match status" value="1"/>
</dbReference>
<feature type="transmembrane region" description="Helical" evidence="9">
    <location>
        <begin position="376"/>
        <end position="400"/>
    </location>
</feature>
<dbReference type="InterPro" id="IPR003148">
    <property type="entry name" value="RCK_N"/>
</dbReference>
<reference evidence="12 13" key="1">
    <citation type="submission" date="2019-03" db="EMBL/GenBank/DDBJ databases">
        <title>Genomic Encyclopedia of Type Strains, Phase III (KMG-III): the genomes of soil and plant-associated and newly described type strains.</title>
        <authorList>
            <person name="Whitman W."/>
        </authorList>
    </citation>
    <scope>NUCLEOTIDE SEQUENCE [LARGE SCALE GENOMIC DNA]</scope>
    <source>
        <strain evidence="12 13">CECT 8283</strain>
    </source>
</reference>
<dbReference type="GO" id="GO:0015297">
    <property type="term" value="F:antiporter activity"/>
    <property type="evidence" value="ECO:0007669"/>
    <property type="project" value="UniProtKB-KW"/>
</dbReference>
<dbReference type="SUPFAM" id="SSF51735">
    <property type="entry name" value="NAD(P)-binding Rossmann-fold domains"/>
    <property type="match status" value="1"/>
</dbReference>
<feature type="transmembrane region" description="Helical" evidence="9">
    <location>
        <begin position="160"/>
        <end position="180"/>
    </location>
</feature>
<feature type="transmembrane region" description="Helical" evidence="9">
    <location>
        <begin position="250"/>
        <end position="270"/>
    </location>
</feature>
<evidence type="ECO:0000256" key="5">
    <source>
        <dbReference type="ARBA" id="ARBA00022692"/>
    </source>
</evidence>
<keyword evidence="7" id="KW-0406">Ion transport</keyword>
<evidence type="ECO:0000259" key="11">
    <source>
        <dbReference type="Pfam" id="PF02254"/>
    </source>
</evidence>
<keyword evidence="13" id="KW-1185">Reference proteome</keyword>
<dbReference type="RefSeq" id="WP_133536735.1">
    <property type="nucleotide sequence ID" value="NZ_SNYH01000004.1"/>
</dbReference>
<feature type="transmembrane region" description="Helical" evidence="9">
    <location>
        <begin position="21"/>
        <end position="41"/>
    </location>
</feature>
<feature type="domain" description="Cation/H+ exchanger transmembrane" evidence="10">
    <location>
        <begin position="12"/>
        <end position="397"/>
    </location>
</feature>
<evidence type="ECO:0000256" key="1">
    <source>
        <dbReference type="ARBA" id="ARBA00004651"/>
    </source>
</evidence>
<feature type="transmembrane region" description="Helical" evidence="9">
    <location>
        <begin position="313"/>
        <end position="331"/>
    </location>
</feature>
<feature type="domain" description="RCK N-terminal" evidence="11">
    <location>
        <begin position="413"/>
        <end position="501"/>
    </location>
</feature>
<evidence type="ECO:0000256" key="4">
    <source>
        <dbReference type="ARBA" id="ARBA00022475"/>
    </source>
</evidence>
<dbReference type="Proteomes" id="UP000295390">
    <property type="component" value="Unassembled WGS sequence"/>
</dbReference>
<keyword evidence="5 9" id="KW-0812">Transmembrane</keyword>
<evidence type="ECO:0000256" key="3">
    <source>
        <dbReference type="ARBA" id="ARBA00022449"/>
    </source>
</evidence>
<dbReference type="OrthoDB" id="570124at2"/>
<feature type="transmembrane region" description="Helical" evidence="9">
    <location>
        <begin position="200"/>
        <end position="221"/>
    </location>
</feature>
<evidence type="ECO:0000313" key="13">
    <source>
        <dbReference type="Proteomes" id="UP000295390"/>
    </source>
</evidence>
<dbReference type="InterPro" id="IPR006153">
    <property type="entry name" value="Cation/H_exchanger_TM"/>
</dbReference>
<gene>
    <name evidence="12" type="ORF">DFQ07_2246</name>
</gene>
<evidence type="ECO:0000313" key="12">
    <source>
        <dbReference type="EMBL" id="TDQ25815.1"/>
    </source>
</evidence>
<sequence>MLELAGIIILGILAQWVAWRFKIPAILPLILIGLLVGPIAAEFFSEDGSKWIEPTWNGEKGLFPGEGLYYFVSLSISIILFEGGLTLRRGEIKNIGPVITKLITLGATITFIGGAIVARYVFGLSWELSFLFSGLIIVTGPTVITPILRNIPLKKDVSVVLKWEGILIDPIGALVAVLVFEFISVGGGAGFTQTALLDFLKIILFGTTFGFTFAHALIFIINKKWVPHYLLNVVSLSTVLLVFVESELFAHESGLLAVVVMGMVLGNSKLKNLKEILYFKESLSVLLISILFILLSANMDFKELMLLYDWKTLILFALVVFVIRPLAVFLSTSKSNLMINEKLFISWVGPRGIVAAGIASLFGSKLLKQGIEGAEYITPLVFMIVLGTVLLNATTARLFARIVGVFLKRSNAIMVVGASDVARLIAKYLKDNKRRVVLIDSNIDNIEKAKEEGLESLEVNIYDEELTDNIELNDVGYLIAMTGSDSINKFVISNFSSIFGEQGAYRLATSQEVITKDYEDEDHLFTIEDDYINIMEAVREFPEVHETPVNSTQEYKDKIEKIHNEIKSIPILVKNTNTNEILLISEFEHDVKKIEGWVIVYLGKNLNI</sequence>
<dbReference type="InterPro" id="IPR038770">
    <property type="entry name" value="Na+/solute_symporter_sf"/>
</dbReference>
<dbReference type="AlphaFoldDB" id="A0A4R6TFL7"/>
<dbReference type="Pfam" id="PF02254">
    <property type="entry name" value="TrkA_N"/>
    <property type="match status" value="1"/>
</dbReference>
<accession>A0A4R6TFL7</accession>
<dbReference type="PANTHER" id="PTHR32507">
    <property type="entry name" value="NA(+)/H(+) ANTIPORTER 1"/>
    <property type="match status" value="1"/>
</dbReference>
<keyword evidence="3" id="KW-0050">Antiport</keyword>
<keyword evidence="8 9" id="KW-0472">Membrane</keyword>
<comment type="caution">
    <text evidence="12">The sequence shown here is derived from an EMBL/GenBank/DDBJ whole genome shotgun (WGS) entry which is preliminary data.</text>
</comment>
<evidence type="ECO:0000256" key="7">
    <source>
        <dbReference type="ARBA" id="ARBA00023065"/>
    </source>
</evidence>
<protein>
    <submittedName>
        <fullName evidence="12">Sodium/proton antiporter (CPA1 family)</fullName>
    </submittedName>
</protein>
<dbReference type="Gene3D" id="1.20.1530.20">
    <property type="match status" value="1"/>
</dbReference>
<keyword evidence="4" id="KW-1003">Cell membrane</keyword>
<feature type="transmembrane region" description="Helical" evidence="9">
    <location>
        <begin position="128"/>
        <end position="148"/>
    </location>
</feature>
<organism evidence="12 13">
    <name type="scientific">Tenacibaculum caenipelagi</name>
    <dbReference type="NCBI Taxonomy" id="1325435"/>
    <lineage>
        <taxon>Bacteria</taxon>
        <taxon>Pseudomonadati</taxon>
        <taxon>Bacteroidota</taxon>
        <taxon>Flavobacteriia</taxon>
        <taxon>Flavobacteriales</taxon>
        <taxon>Flavobacteriaceae</taxon>
        <taxon>Tenacibaculum</taxon>
    </lineage>
</organism>
<keyword evidence="2" id="KW-0813">Transport</keyword>
<dbReference type="GO" id="GO:1902600">
    <property type="term" value="P:proton transmembrane transport"/>
    <property type="evidence" value="ECO:0007669"/>
    <property type="project" value="InterPro"/>
</dbReference>
<feature type="transmembrane region" description="Helical" evidence="9">
    <location>
        <begin position="343"/>
        <end position="364"/>
    </location>
</feature>
<evidence type="ECO:0000256" key="9">
    <source>
        <dbReference type="SAM" id="Phobius"/>
    </source>
</evidence>
<evidence type="ECO:0000256" key="6">
    <source>
        <dbReference type="ARBA" id="ARBA00022989"/>
    </source>
</evidence>
<evidence type="ECO:0000256" key="2">
    <source>
        <dbReference type="ARBA" id="ARBA00022448"/>
    </source>
</evidence>
<feature type="transmembrane region" description="Helical" evidence="9">
    <location>
        <begin position="68"/>
        <end position="87"/>
    </location>
</feature>
<dbReference type="Gene3D" id="3.40.50.720">
    <property type="entry name" value="NAD(P)-binding Rossmann-like Domain"/>
    <property type="match status" value="1"/>
</dbReference>
<name>A0A4R6TFL7_9FLAO</name>
<dbReference type="GO" id="GO:0005886">
    <property type="term" value="C:plasma membrane"/>
    <property type="evidence" value="ECO:0007669"/>
    <property type="project" value="UniProtKB-SubCell"/>
</dbReference>
<evidence type="ECO:0000259" key="10">
    <source>
        <dbReference type="Pfam" id="PF00999"/>
    </source>
</evidence>
<feature type="transmembrane region" description="Helical" evidence="9">
    <location>
        <begin position="282"/>
        <end position="301"/>
    </location>
</feature>
<proteinExistence type="predicted"/>
<comment type="subcellular location">
    <subcellularLocation>
        <location evidence="1">Cell membrane</location>
        <topology evidence="1">Multi-pass membrane protein</topology>
    </subcellularLocation>
</comment>
<dbReference type="GO" id="GO:0006813">
    <property type="term" value="P:potassium ion transport"/>
    <property type="evidence" value="ECO:0007669"/>
    <property type="project" value="InterPro"/>
</dbReference>
<dbReference type="EMBL" id="SNYH01000004">
    <property type="protein sequence ID" value="TDQ25815.1"/>
    <property type="molecule type" value="Genomic_DNA"/>
</dbReference>
<feature type="transmembrane region" description="Helical" evidence="9">
    <location>
        <begin position="228"/>
        <end position="244"/>
    </location>
</feature>